<dbReference type="SUPFAM" id="SSF56281">
    <property type="entry name" value="Metallo-hydrolase/oxidoreductase"/>
    <property type="match status" value="1"/>
</dbReference>
<organism evidence="2 3">
    <name type="scientific">candidate division WOR-1 bacterium RIFOXYC2_FULL_46_14</name>
    <dbReference type="NCBI Taxonomy" id="1802587"/>
    <lineage>
        <taxon>Bacteria</taxon>
        <taxon>Bacillati</taxon>
        <taxon>Saganbacteria</taxon>
    </lineage>
</organism>
<dbReference type="InterPro" id="IPR041712">
    <property type="entry name" value="DHPS-like_MBL-fold"/>
</dbReference>
<accession>A0A1F4U7A1</accession>
<feature type="domain" description="Metallo-beta-lactamase" evidence="1">
    <location>
        <begin position="22"/>
        <end position="79"/>
    </location>
</feature>
<dbReference type="CDD" id="cd07713">
    <property type="entry name" value="DHPS-like_MBL-fold"/>
    <property type="match status" value="1"/>
</dbReference>
<dbReference type="InterPro" id="IPR001279">
    <property type="entry name" value="Metallo-B-lactamas"/>
</dbReference>
<comment type="caution">
    <text evidence="2">The sequence shown here is derived from an EMBL/GenBank/DDBJ whole genome shotgun (WGS) entry which is preliminary data.</text>
</comment>
<dbReference type="InterPro" id="IPR052926">
    <property type="entry name" value="Metallo-beta-lactamase_dom"/>
</dbReference>
<protein>
    <recommendedName>
        <fullName evidence="1">Metallo-beta-lactamase domain-containing protein</fullName>
    </recommendedName>
</protein>
<sequence length="229" mass="25065">MKIKIIYENNLKGKGLRPGWGFAAVIEFNGKTILFDTGGKADILLSNMKALHINPQEITDIFISHIHWDHTGGLFGFLKGLFGFLNKNHKVNVYVPASFSDAYCGEVKACGARCVRIKGFKRIAKNIYSSGEMGTILKEQFLIIDAPEGLAMITGCSHPGIVAMVELAKKKLNKKIDLVLGGFHLYKSTASEIKSIKNKLRILGVRRLSPCHCSGGKAVGLETGLFKLS</sequence>
<evidence type="ECO:0000313" key="2">
    <source>
        <dbReference type="EMBL" id="OGC40825.1"/>
    </source>
</evidence>
<dbReference type="Gene3D" id="3.60.15.10">
    <property type="entry name" value="Ribonuclease Z/Hydroxyacylglutathione hydrolase-like"/>
    <property type="match status" value="1"/>
</dbReference>
<dbReference type="Pfam" id="PF00753">
    <property type="entry name" value="Lactamase_B"/>
    <property type="match status" value="1"/>
</dbReference>
<dbReference type="PANTHER" id="PTHR13754">
    <property type="entry name" value="METALLO-BETA-LACTAMASE SUPERFAMILY PROTEIN"/>
    <property type="match status" value="1"/>
</dbReference>
<dbReference type="PANTHER" id="PTHR13754:SF13">
    <property type="entry name" value="METALLO-BETA-LACTAMASE SUPERFAMILY PROTEIN (AFU_ORTHOLOGUE AFUA_3G07630)"/>
    <property type="match status" value="1"/>
</dbReference>
<dbReference type="Proteomes" id="UP000179242">
    <property type="component" value="Unassembled WGS sequence"/>
</dbReference>
<dbReference type="InterPro" id="IPR036866">
    <property type="entry name" value="RibonucZ/Hydroxyglut_hydro"/>
</dbReference>
<proteinExistence type="predicted"/>
<name>A0A1F4U7A1_UNCSA</name>
<dbReference type="AlphaFoldDB" id="A0A1F4U7A1"/>
<gene>
    <name evidence="2" type="ORF">A2438_00835</name>
</gene>
<dbReference type="EMBL" id="MEUJ01000002">
    <property type="protein sequence ID" value="OGC40825.1"/>
    <property type="molecule type" value="Genomic_DNA"/>
</dbReference>
<evidence type="ECO:0000313" key="3">
    <source>
        <dbReference type="Proteomes" id="UP000179242"/>
    </source>
</evidence>
<evidence type="ECO:0000259" key="1">
    <source>
        <dbReference type="Pfam" id="PF00753"/>
    </source>
</evidence>
<dbReference type="GO" id="GO:0016740">
    <property type="term" value="F:transferase activity"/>
    <property type="evidence" value="ECO:0007669"/>
    <property type="project" value="TreeGrafter"/>
</dbReference>
<reference evidence="2 3" key="1">
    <citation type="journal article" date="2016" name="Nat. Commun.">
        <title>Thousands of microbial genomes shed light on interconnected biogeochemical processes in an aquifer system.</title>
        <authorList>
            <person name="Anantharaman K."/>
            <person name="Brown C.T."/>
            <person name="Hug L.A."/>
            <person name="Sharon I."/>
            <person name="Castelle C.J."/>
            <person name="Probst A.J."/>
            <person name="Thomas B.C."/>
            <person name="Singh A."/>
            <person name="Wilkins M.J."/>
            <person name="Karaoz U."/>
            <person name="Brodie E.L."/>
            <person name="Williams K.H."/>
            <person name="Hubbard S.S."/>
            <person name="Banfield J.F."/>
        </authorList>
    </citation>
    <scope>NUCLEOTIDE SEQUENCE [LARGE SCALE GENOMIC DNA]</scope>
</reference>